<organism evidence="1 2">
    <name type="scientific">Xenotaenia resolanae</name>
    <dbReference type="NCBI Taxonomy" id="208358"/>
    <lineage>
        <taxon>Eukaryota</taxon>
        <taxon>Metazoa</taxon>
        <taxon>Chordata</taxon>
        <taxon>Craniata</taxon>
        <taxon>Vertebrata</taxon>
        <taxon>Euteleostomi</taxon>
        <taxon>Actinopterygii</taxon>
        <taxon>Neopterygii</taxon>
        <taxon>Teleostei</taxon>
        <taxon>Neoteleostei</taxon>
        <taxon>Acanthomorphata</taxon>
        <taxon>Ovalentaria</taxon>
        <taxon>Atherinomorphae</taxon>
        <taxon>Cyprinodontiformes</taxon>
        <taxon>Goodeidae</taxon>
        <taxon>Xenotaenia</taxon>
    </lineage>
</organism>
<name>A0ABV0VW40_9TELE</name>
<dbReference type="Proteomes" id="UP001444071">
    <property type="component" value="Unassembled WGS sequence"/>
</dbReference>
<feature type="non-terminal residue" evidence="1">
    <location>
        <position position="1"/>
    </location>
</feature>
<accession>A0ABV0VW40</accession>
<evidence type="ECO:0000313" key="1">
    <source>
        <dbReference type="EMBL" id="MEQ2260533.1"/>
    </source>
</evidence>
<keyword evidence="2" id="KW-1185">Reference proteome</keyword>
<sequence>VESVPVLGVTSQGPGVLKLNQLFREFNRGSRNTVFRLPPLGSSKDREDSREQSFKEDSLELFKCHNPAIFLSFFPPFLCFYHQLLSLDDGSCLYSSNGVILICIISDFQTNAR</sequence>
<evidence type="ECO:0000313" key="2">
    <source>
        <dbReference type="Proteomes" id="UP001444071"/>
    </source>
</evidence>
<proteinExistence type="predicted"/>
<comment type="caution">
    <text evidence="1">The sequence shown here is derived from an EMBL/GenBank/DDBJ whole genome shotgun (WGS) entry which is preliminary data.</text>
</comment>
<reference evidence="1 2" key="1">
    <citation type="submission" date="2021-06" db="EMBL/GenBank/DDBJ databases">
        <authorList>
            <person name="Palmer J.M."/>
        </authorList>
    </citation>
    <scope>NUCLEOTIDE SEQUENCE [LARGE SCALE GENOMIC DNA]</scope>
    <source>
        <strain evidence="1 2">XR_2019</strain>
        <tissue evidence="1">Muscle</tissue>
    </source>
</reference>
<gene>
    <name evidence="1" type="ORF">XENORESO_019423</name>
</gene>
<protein>
    <submittedName>
        <fullName evidence="1">Uncharacterized protein</fullName>
    </submittedName>
</protein>
<dbReference type="EMBL" id="JAHRIM010010731">
    <property type="protein sequence ID" value="MEQ2260533.1"/>
    <property type="molecule type" value="Genomic_DNA"/>
</dbReference>